<protein>
    <submittedName>
        <fullName evidence="5">C2H2-type domain-containing protein</fullName>
    </submittedName>
</protein>
<dbReference type="PIR" id="T22165">
    <property type="entry name" value="T22165"/>
</dbReference>
<dbReference type="PaxDb" id="6239-F44D12.10"/>
<dbReference type="PROSITE" id="PS00028">
    <property type="entry name" value="ZINC_FINGER_C2H2_1"/>
    <property type="match status" value="1"/>
</dbReference>
<dbReference type="InterPro" id="IPR013087">
    <property type="entry name" value="Znf_C2H2_type"/>
</dbReference>
<evidence type="ECO:0000313" key="7">
    <source>
        <dbReference type="WormBase" id="F44D12.10"/>
    </source>
</evidence>
<evidence type="ECO:0000256" key="1">
    <source>
        <dbReference type="ARBA" id="ARBA00022723"/>
    </source>
</evidence>
<evidence type="ECO:0000259" key="4">
    <source>
        <dbReference type="PROSITE" id="PS00028"/>
    </source>
</evidence>
<dbReference type="InterPro" id="IPR013083">
    <property type="entry name" value="Znf_RING/FYVE/PHD"/>
</dbReference>
<dbReference type="SUPFAM" id="SSF57850">
    <property type="entry name" value="RING/U-box"/>
    <property type="match status" value="1"/>
</dbReference>
<dbReference type="Gene3D" id="3.30.40.10">
    <property type="entry name" value="Zinc/RING finger domain, C3HC4 (zinc finger)"/>
    <property type="match status" value="1"/>
</dbReference>
<dbReference type="GeneID" id="185732"/>
<dbReference type="HOGENOM" id="CLU_2429057_0_0_1"/>
<dbReference type="PANTHER" id="PTHR47156:SF6">
    <property type="entry name" value="C2H2-TYPE DOMAIN-CONTAINING PROTEIN-RELATED"/>
    <property type="match status" value="1"/>
</dbReference>
<dbReference type="PhylomeDB" id="Q20397"/>
<dbReference type="AlphaFoldDB" id="Q20397"/>
<dbReference type="WormBase" id="F44D12.10">
    <property type="protein sequence ID" value="CE36486"/>
    <property type="gene ID" value="WBGene00009687"/>
</dbReference>
<keyword evidence="6" id="KW-1185">Reference proteome</keyword>
<evidence type="ECO:0000313" key="5">
    <source>
        <dbReference type="EMBL" id="CAA92606.2"/>
    </source>
</evidence>
<evidence type="ECO:0000313" key="6">
    <source>
        <dbReference type="Proteomes" id="UP000001940"/>
    </source>
</evidence>
<dbReference type="OrthoDB" id="5875010at2759"/>
<dbReference type="EMBL" id="BX284604">
    <property type="protein sequence ID" value="CAA92606.2"/>
    <property type="molecule type" value="Genomic_DNA"/>
</dbReference>
<accession>Q20397</accession>
<dbReference type="Pfam" id="PF13445">
    <property type="entry name" value="zf-RING_UBOX"/>
    <property type="match status" value="1"/>
</dbReference>
<dbReference type="eggNOG" id="KOG4185">
    <property type="taxonomic scope" value="Eukaryota"/>
</dbReference>
<dbReference type="RefSeq" id="NP_501814.2">
    <property type="nucleotide sequence ID" value="NM_069413.4"/>
</dbReference>
<reference evidence="5 6" key="1">
    <citation type="journal article" date="1998" name="Science">
        <title>Genome sequence of the nematode C. elegans: a platform for investigating biology.</title>
        <authorList>
            <consortium name="The C. elegans sequencing consortium"/>
            <person name="Sulson J.E."/>
            <person name="Waterston R."/>
        </authorList>
    </citation>
    <scope>NUCLEOTIDE SEQUENCE [LARGE SCALE GENOMIC DNA]</scope>
    <source>
        <strain evidence="5 6">Bristol N2</strain>
    </source>
</reference>
<dbReference type="PANTHER" id="PTHR47156">
    <property type="entry name" value="PROTEIN CBG20824"/>
    <property type="match status" value="1"/>
</dbReference>
<keyword evidence="1" id="KW-0479">Metal-binding</keyword>
<dbReference type="CTD" id="185732"/>
<dbReference type="InterPro" id="IPR027370">
    <property type="entry name" value="Znf-RING_euk"/>
</dbReference>
<dbReference type="InterPro" id="IPR052667">
    <property type="entry name" value="E3_ubiquitin-ligase_RING"/>
</dbReference>
<dbReference type="InParanoid" id="Q20397"/>
<name>Q20397_CAEEL</name>
<dbReference type="KEGG" id="cel:CELE_F44D12.10"/>
<evidence type="ECO:0000256" key="3">
    <source>
        <dbReference type="ARBA" id="ARBA00022833"/>
    </source>
</evidence>
<keyword evidence="2" id="KW-0863">Zinc-finger</keyword>
<dbReference type="GO" id="GO:0008270">
    <property type="term" value="F:zinc ion binding"/>
    <property type="evidence" value="ECO:0007669"/>
    <property type="project" value="UniProtKB-KW"/>
</dbReference>
<dbReference type="UCSC" id="F44D12.10">
    <property type="organism name" value="c. elegans"/>
</dbReference>
<dbReference type="STRING" id="6239.F44D12.10.1"/>
<sequence>MKEALNTEREKTDSYRLKWLDQMRKMVFNMEEENGEPFDCRICEICAAPYREDAMRAPRVLPCDHTICTDCAGHFVQKKQFSVHSIAKFHS</sequence>
<proteinExistence type="predicted"/>
<dbReference type="SMR" id="Q20397"/>
<gene>
    <name evidence="5" type="ORF">CELE_F44D12.10</name>
    <name evidence="5 7" type="ORF">F44D12.10</name>
</gene>
<evidence type="ECO:0000256" key="2">
    <source>
        <dbReference type="ARBA" id="ARBA00022771"/>
    </source>
</evidence>
<keyword evidence="3" id="KW-0862">Zinc</keyword>
<organism evidence="5 6">
    <name type="scientific">Caenorhabditis elegans</name>
    <dbReference type="NCBI Taxonomy" id="6239"/>
    <lineage>
        <taxon>Eukaryota</taxon>
        <taxon>Metazoa</taxon>
        <taxon>Ecdysozoa</taxon>
        <taxon>Nematoda</taxon>
        <taxon>Chromadorea</taxon>
        <taxon>Rhabditida</taxon>
        <taxon>Rhabditina</taxon>
        <taxon>Rhabditomorpha</taxon>
        <taxon>Rhabditoidea</taxon>
        <taxon>Rhabditidae</taxon>
        <taxon>Peloderinae</taxon>
        <taxon>Caenorhabditis</taxon>
    </lineage>
</organism>
<dbReference type="Proteomes" id="UP000001940">
    <property type="component" value="Chromosome IV"/>
</dbReference>
<feature type="domain" description="C2H2-type" evidence="4">
    <location>
        <begin position="68"/>
        <end position="90"/>
    </location>
</feature>
<dbReference type="AGR" id="WB:WBGene00009687"/>